<protein>
    <recommendedName>
        <fullName evidence="4">Thioredoxin domain-containing protein</fullName>
    </recommendedName>
</protein>
<dbReference type="Proteomes" id="UP000235943">
    <property type="component" value="Unassembled WGS sequence"/>
</dbReference>
<proteinExistence type="predicted"/>
<dbReference type="InterPro" id="IPR017937">
    <property type="entry name" value="Thioredoxin_CS"/>
</dbReference>
<accession>A0A2N8TE30</accession>
<dbReference type="EMBL" id="POUC01000485">
    <property type="protein sequence ID" value="PNG17286.1"/>
    <property type="molecule type" value="Genomic_DNA"/>
</dbReference>
<dbReference type="PROSITE" id="PS00194">
    <property type="entry name" value="THIOREDOXIN_1"/>
    <property type="match status" value="1"/>
</dbReference>
<dbReference type="OrthoDB" id="128449at2"/>
<organism evidence="2 3">
    <name type="scientific">Streptomyces cahuitamycinicus</name>
    <dbReference type="NCBI Taxonomy" id="2070367"/>
    <lineage>
        <taxon>Bacteria</taxon>
        <taxon>Bacillati</taxon>
        <taxon>Actinomycetota</taxon>
        <taxon>Actinomycetes</taxon>
        <taxon>Kitasatosporales</taxon>
        <taxon>Streptomycetaceae</taxon>
        <taxon>Streptomyces</taxon>
    </lineage>
</organism>
<evidence type="ECO:0000256" key="1">
    <source>
        <dbReference type="SAM" id="Phobius"/>
    </source>
</evidence>
<evidence type="ECO:0008006" key="4">
    <source>
        <dbReference type="Google" id="ProtNLM"/>
    </source>
</evidence>
<dbReference type="InterPro" id="IPR036249">
    <property type="entry name" value="Thioredoxin-like_sf"/>
</dbReference>
<reference evidence="2 3" key="1">
    <citation type="submission" date="2018-01" db="EMBL/GenBank/DDBJ databases">
        <title>Draft genome sequence of Streptomyces sp. 13K301.</title>
        <authorList>
            <person name="Sahin N."/>
            <person name="Saygin H."/>
            <person name="Ay H."/>
        </authorList>
    </citation>
    <scope>NUCLEOTIDE SEQUENCE [LARGE SCALE GENOMIC DNA]</scope>
    <source>
        <strain evidence="2 3">13K301</strain>
    </source>
</reference>
<gene>
    <name evidence="2" type="ORF">C1J00_37345</name>
</gene>
<comment type="caution">
    <text evidence="2">The sequence shown here is derived from an EMBL/GenBank/DDBJ whole genome shotgun (WGS) entry which is preliminary data.</text>
</comment>
<keyword evidence="3" id="KW-1185">Reference proteome</keyword>
<sequence>MSFGLSVLGLLLGLFNLLLLYGVIRRLKEIEARPADAAPAPVTGITDAHRMTADAMVDIPDGTRPALVAFFAPGCEPCEQLLPLVVTRAMDEPGGSERVVAVLSEGTDDDNARFTKALEPVARVIVGGPKDPWIQSWITTFRVDGLPLVCGLDDTGDGVAIRWSAVSAPELIAKAGIVGRPVV</sequence>
<keyword evidence="1" id="KW-0812">Transmembrane</keyword>
<evidence type="ECO:0000313" key="3">
    <source>
        <dbReference type="Proteomes" id="UP000235943"/>
    </source>
</evidence>
<dbReference type="SUPFAM" id="SSF52833">
    <property type="entry name" value="Thioredoxin-like"/>
    <property type="match status" value="1"/>
</dbReference>
<keyword evidence="1" id="KW-1133">Transmembrane helix</keyword>
<name>A0A2N8TE30_9ACTN</name>
<dbReference type="AlphaFoldDB" id="A0A2N8TE30"/>
<dbReference type="RefSeq" id="WP_102913352.1">
    <property type="nucleotide sequence ID" value="NZ_POUC01000485.1"/>
</dbReference>
<feature type="transmembrane region" description="Helical" evidence="1">
    <location>
        <begin position="6"/>
        <end position="24"/>
    </location>
</feature>
<dbReference type="Gene3D" id="3.40.30.10">
    <property type="entry name" value="Glutaredoxin"/>
    <property type="match status" value="1"/>
</dbReference>
<evidence type="ECO:0000313" key="2">
    <source>
        <dbReference type="EMBL" id="PNG17286.1"/>
    </source>
</evidence>
<keyword evidence="1" id="KW-0472">Membrane</keyword>